<proteinExistence type="predicted"/>
<dbReference type="Proteomes" id="UP000636956">
    <property type="component" value="Unassembled WGS sequence"/>
</dbReference>
<accession>A0A917UM28</accession>
<organism evidence="2 3">
    <name type="scientific">Agromyces bauzanensis</name>
    <dbReference type="NCBI Taxonomy" id="1308924"/>
    <lineage>
        <taxon>Bacteria</taxon>
        <taxon>Bacillati</taxon>
        <taxon>Actinomycetota</taxon>
        <taxon>Actinomycetes</taxon>
        <taxon>Micrococcales</taxon>
        <taxon>Microbacteriaceae</taxon>
        <taxon>Agromyces</taxon>
    </lineage>
</organism>
<gene>
    <name evidence="2" type="ORF">GCM10011372_01100</name>
</gene>
<sequence length="66" mass="6539">MTPSHPTRSPALGVDPSVGAQASSVSQSGPLRPGAPLIRGIAPFVATTLGPRFSAAKGVDDGMAAR</sequence>
<name>A0A917UM28_9MICO</name>
<dbReference type="EMBL" id="BMMD01000001">
    <property type="protein sequence ID" value="GGJ67090.1"/>
    <property type="molecule type" value="Genomic_DNA"/>
</dbReference>
<feature type="compositionally biased region" description="Low complexity" evidence="1">
    <location>
        <begin position="16"/>
        <end position="30"/>
    </location>
</feature>
<feature type="region of interest" description="Disordered" evidence="1">
    <location>
        <begin position="1"/>
        <end position="34"/>
    </location>
</feature>
<comment type="caution">
    <text evidence="2">The sequence shown here is derived from an EMBL/GenBank/DDBJ whole genome shotgun (WGS) entry which is preliminary data.</text>
</comment>
<keyword evidence="3" id="KW-1185">Reference proteome</keyword>
<reference evidence="2" key="1">
    <citation type="journal article" date="2014" name="Int. J. Syst. Evol. Microbiol.">
        <title>Complete genome sequence of Corynebacterium casei LMG S-19264T (=DSM 44701T), isolated from a smear-ripened cheese.</title>
        <authorList>
            <consortium name="US DOE Joint Genome Institute (JGI-PGF)"/>
            <person name="Walter F."/>
            <person name="Albersmeier A."/>
            <person name="Kalinowski J."/>
            <person name="Ruckert C."/>
        </authorList>
    </citation>
    <scope>NUCLEOTIDE SEQUENCE</scope>
    <source>
        <strain evidence="2">CGMCC 1.8984</strain>
    </source>
</reference>
<evidence type="ECO:0000256" key="1">
    <source>
        <dbReference type="SAM" id="MobiDB-lite"/>
    </source>
</evidence>
<reference evidence="2" key="2">
    <citation type="submission" date="2020-09" db="EMBL/GenBank/DDBJ databases">
        <authorList>
            <person name="Sun Q."/>
            <person name="Zhou Y."/>
        </authorList>
    </citation>
    <scope>NUCLEOTIDE SEQUENCE</scope>
    <source>
        <strain evidence="2">CGMCC 1.8984</strain>
    </source>
</reference>
<evidence type="ECO:0000313" key="3">
    <source>
        <dbReference type="Proteomes" id="UP000636956"/>
    </source>
</evidence>
<dbReference type="AlphaFoldDB" id="A0A917UM28"/>
<protein>
    <submittedName>
        <fullName evidence="2">Uncharacterized protein</fullName>
    </submittedName>
</protein>
<evidence type="ECO:0000313" key="2">
    <source>
        <dbReference type="EMBL" id="GGJ67090.1"/>
    </source>
</evidence>